<reference evidence="1 2" key="1">
    <citation type="submission" date="2018-09" db="EMBL/GenBank/DDBJ databases">
        <authorList>
            <person name="Grouzdev D.S."/>
            <person name="Krutkina M.S."/>
        </authorList>
    </citation>
    <scope>NUCLEOTIDE SEQUENCE [LARGE SCALE GENOMIC DNA]</scope>
    <source>
        <strain evidence="1 2">RmlP001</strain>
    </source>
</reference>
<organism evidence="1 2">
    <name type="scientific">Lichenibacterium ramalinae</name>
    <dbReference type="NCBI Taxonomy" id="2316527"/>
    <lineage>
        <taxon>Bacteria</taxon>
        <taxon>Pseudomonadati</taxon>
        <taxon>Pseudomonadota</taxon>
        <taxon>Alphaproteobacteria</taxon>
        <taxon>Hyphomicrobiales</taxon>
        <taxon>Lichenihabitantaceae</taxon>
        <taxon>Lichenibacterium</taxon>
    </lineage>
</organism>
<evidence type="ECO:0000313" key="1">
    <source>
        <dbReference type="EMBL" id="RYB06457.1"/>
    </source>
</evidence>
<name>A0A4Q2RG61_9HYPH</name>
<dbReference type="Pfam" id="PF08003">
    <property type="entry name" value="Methyltransf_9"/>
    <property type="match status" value="1"/>
</dbReference>
<proteinExistence type="predicted"/>
<dbReference type="RefSeq" id="WP_129218393.1">
    <property type="nucleotide sequence ID" value="NZ_QYBC01000004.1"/>
</dbReference>
<evidence type="ECO:0000313" key="2">
    <source>
        <dbReference type="Proteomes" id="UP000289411"/>
    </source>
</evidence>
<reference evidence="1 2" key="2">
    <citation type="submission" date="2019-02" db="EMBL/GenBank/DDBJ databases">
        <title>'Lichenibacterium ramalinii' gen. nov. sp. nov., 'Lichenibacterium minor' gen. nov. sp. nov.</title>
        <authorList>
            <person name="Pankratov T."/>
        </authorList>
    </citation>
    <scope>NUCLEOTIDE SEQUENCE [LARGE SCALE GENOMIC DNA]</scope>
    <source>
        <strain evidence="1 2">RmlP001</strain>
    </source>
</reference>
<protein>
    <submittedName>
        <fullName evidence="1">DUF1698 domain-containing protein</fullName>
    </submittedName>
</protein>
<gene>
    <name evidence="1" type="ORF">D3272_06860</name>
</gene>
<dbReference type="Proteomes" id="UP000289411">
    <property type="component" value="Unassembled WGS sequence"/>
</dbReference>
<dbReference type="CDD" id="cd02440">
    <property type="entry name" value="AdoMet_MTases"/>
    <property type="match status" value="1"/>
</dbReference>
<comment type="caution">
    <text evidence="1">The sequence shown here is derived from an EMBL/GenBank/DDBJ whole genome shotgun (WGS) entry which is preliminary data.</text>
</comment>
<dbReference type="AlphaFoldDB" id="A0A4Q2RG61"/>
<dbReference type="EMBL" id="QYBC01000004">
    <property type="protein sequence ID" value="RYB06457.1"/>
    <property type="molecule type" value="Genomic_DNA"/>
</dbReference>
<dbReference type="SUPFAM" id="SSF53335">
    <property type="entry name" value="S-adenosyl-L-methionine-dependent methyltransferases"/>
    <property type="match status" value="1"/>
</dbReference>
<dbReference type="InterPro" id="IPR029063">
    <property type="entry name" value="SAM-dependent_MTases_sf"/>
</dbReference>
<dbReference type="OrthoDB" id="5195124at2"/>
<dbReference type="Gene3D" id="3.40.50.150">
    <property type="entry name" value="Vaccinia Virus protein VP39"/>
    <property type="match status" value="1"/>
</dbReference>
<sequence length="255" mass="28462">MDISTSFVSTAPSAQNVIDLFDGEWSTAMPSDLRAMSQPGHAALFADGRISWANLVLGPFRGLDILELGPLEGAHSFMLEQLGAASVTAIEANARAFLKCLCVKEIMGMSRVSFKLGSFLPYLERSRSFDIIVASGVLYHMTDPLQLLERIVGKTDRLMLWTHHYDPDVIREHPDREQFAEPEPLNGTAYRGSKRLYPESALSWKGFSGGSESYAMWLERDSLLKFFHDRGYETTVNFDDPEHQNGPAIAICAKR</sequence>
<keyword evidence="2" id="KW-1185">Reference proteome</keyword>
<accession>A0A4Q2RG61</accession>
<dbReference type="InterPro" id="IPR027555">
    <property type="entry name" value="Mo5U34_MeTrfas-like"/>
</dbReference>